<dbReference type="SUPFAM" id="SSF53098">
    <property type="entry name" value="Ribonuclease H-like"/>
    <property type="match status" value="1"/>
</dbReference>
<dbReference type="PANTHER" id="PTHR42648">
    <property type="entry name" value="TRANSPOSASE, PUTATIVE-RELATED"/>
    <property type="match status" value="1"/>
</dbReference>
<dbReference type="AlphaFoldDB" id="A0A699V5Z4"/>
<dbReference type="InterPro" id="IPR001584">
    <property type="entry name" value="Integrase_cat-core"/>
</dbReference>
<dbReference type="PANTHER" id="PTHR42648:SF21">
    <property type="entry name" value="CYSTEINE-RICH RLK (RECEPTOR-LIKE PROTEIN KINASE) 8"/>
    <property type="match status" value="1"/>
</dbReference>
<sequence length="144" mass="16343">NFDTINLLSKNDIVVGLPKLKFVKDHLYSSCELGKAKRKSFHSKFKKTVTSSIHELMWSHACSKLVQRGLQAQVRVIRTDKGTEFLNQTLHAYFAVEGIQHQTSVARTAEQNGVVKRRNRTLVEAARTMLSTAKVPLFFWAEAI</sequence>
<dbReference type="InterPro" id="IPR036397">
    <property type="entry name" value="RNaseH_sf"/>
</dbReference>
<feature type="domain" description="Integrase catalytic" evidence="1">
    <location>
        <begin position="75"/>
        <end position="144"/>
    </location>
</feature>
<dbReference type="InterPro" id="IPR039537">
    <property type="entry name" value="Retrotran_Ty1/copia-like"/>
</dbReference>
<name>A0A699V5Z4_TANCI</name>
<accession>A0A699V5Z4</accession>
<feature type="non-terminal residue" evidence="2">
    <location>
        <position position="1"/>
    </location>
</feature>
<feature type="non-terminal residue" evidence="2">
    <location>
        <position position="144"/>
    </location>
</feature>
<proteinExistence type="predicted"/>
<reference evidence="2" key="1">
    <citation type="journal article" date="2019" name="Sci. Rep.">
        <title>Draft genome of Tanacetum cinerariifolium, the natural source of mosquito coil.</title>
        <authorList>
            <person name="Yamashiro T."/>
            <person name="Shiraishi A."/>
            <person name="Satake H."/>
            <person name="Nakayama K."/>
        </authorList>
    </citation>
    <scope>NUCLEOTIDE SEQUENCE</scope>
</reference>
<comment type="caution">
    <text evidence="2">The sequence shown here is derived from an EMBL/GenBank/DDBJ whole genome shotgun (WGS) entry which is preliminary data.</text>
</comment>
<dbReference type="PROSITE" id="PS50994">
    <property type="entry name" value="INTEGRASE"/>
    <property type="match status" value="1"/>
</dbReference>
<gene>
    <name evidence="2" type="ORF">Tci_901078</name>
</gene>
<protein>
    <recommendedName>
        <fullName evidence="1">Integrase catalytic domain-containing protein</fullName>
    </recommendedName>
</protein>
<organism evidence="2">
    <name type="scientific">Tanacetum cinerariifolium</name>
    <name type="common">Dalmatian daisy</name>
    <name type="synonym">Chrysanthemum cinerariifolium</name>
    <dbReference type="NCBI Taxonomy" id="118510"/>
    <lineage>
        <taxon>Eukaryota</taxon>
        <taxon>Viridiplantae</taxon>
        <taxon>Streptophyta</taxon>
        <taxon>Embryophyta</taxon>
        <taxon>Tracheophyta</taxon>
        <taxon>Spermatophyta</taxon>
        <taxon>Magnoliopsida</taxon>
        <taxon>eudicotyledons</taxon>
        <taxon>Gunneridae</taxon>
        <taxon>Pentapetalae</taxon>
        <taxon>asterids</taxon>
        <taxon>campanulids</taxon>
        <taxon>Asterales</taxon>
        <taxon>Asteraceae</taxon>
        <taxon>Asteroideae</taxon>
        <taxon>Anthemideae</taxon>
        <taxon>Anthemidinae</taxon>
        <taxon>Tanacetum</taxon>
    </lineage>
</organism>
<dbReference type="EMBL" id="BKCJ011391727">
    <property type="protein sequence ID" value="GFD29109.1"/>
    <property type="molecule type" value="Genomic_DNA"/>
</dbReference>
<evidence type="ECO:0000259" key="1">
    <source>
        <dbReference type="PROSITE" id="PS50994"/>
    </source>
</evidence>
<dbReference type="GO" id="GO:0015074">
    <property type="term" value="P:DNA integration"/>
    <property type="evidence" value="ECO:0007669"/>
    <property type="project" value="InterPro"/>
</dbReference>
<dbReference type="GO" id="GO:0003676">
    <property type="term" value="F:nucleic acid binding"/>
    <property type="evidence" value="ECO:0007669"/>
    <property type="project" value="InterPro"/>
</dbReference>
<dbReference type="Gene3D" id="3.30.420.10">
    <property type="entry name" value="Ribonuclease H-like superfamily/Ribonuclease H"/>
    <property type="match status" value="1"/>
</dbReference>
<dbReference type="InterPro" id="IPR012337">
    <property type="entry name" value="RNaseH-like_sf"/>
</dbReference>
<evidence type="ECO:0000313" key="2">
    <source>
        <dbReference type="EMBL" id="GFD29109.1"/>
    </source>
</evidence>